<feature type="region of interest" description="Disordered" evidence="4">
    <location>
        <begin position="430"/>
        <end position="451"/>
    </location>
</feature>
<proteinExistence type="inferred from homology"/>
<comment type="catalytic activity">
    <reaction evidence="2">
        <text>2-methyl-3-oxopropanoate + NAD(+) + CoA + H2O = propanoyl-CoA + hydrogencarbonate + NADH + H(+)</text>
        <dbReference type="Rhea" id="RHEA:20804"/>
        <dbReference type="ChEBI" id="CHEBI:15377"/>
        <dbReference type="ChEBI" id="CHEBI:15378"/>
        <dbReference type="ChEBI" id="CHEBI:17544"/>
        <dbReference type="ChEBI" id="CHEBI:57287"/>
        <dbReference type="ChEBI" id="CHEBI:57392"/>
        <dbReference type="ChEBI" id="CHEBI:57540"/>
        <dbReference type="ChEBI" id="CHEBI:57700"/>
        <dbReference type="ChEBI" id="CHEBI:57945"/>
        <dbReference type="EC" id="1.2.1.27"/>
    </reaction>
    <physiologicalReaction direction="left-to-right" evidence="2">
        <dbReference type="Rhea" id="RHEA:20805"/>
    </physiologicalReaction>
</comment>
<dbReference type="Proteomes" id="UP000472277">
    <property type="component" value="Chromosome 25"/>
</dbReference>
<keyword evidence="5" id="KW-1133">Transmembrane helix</keyword>
<reference evidence="7" key="2">
    <citation type="submission" date="2025-09" db="UniProtKB">
        <authorList>
            <consortium name="Ensembl"/>
        </authorList>
    </citation>
    <scope>IDENTIFICATION</scope>
</reference>
<dbReference type="Ensembl" id="ENSSTUT00000020441.1">
    <property type="protein sequence ID" value="ENSSTUP00000019440.1"/>
    <property type="gene ID" value="ENSSTUG00000008658.1"/>
</dbReference>
<evidence type="ECO:0000313" key="7">
    <source>
        <dbReference type="Ensembl" id="ENSSTUP00000019440.1"/>
    </source>
</evidence>
<keyword evidence="5" id="KW-0472">Membrane</keyword>
<evidence type="ECO:0000256" key="5">
    <source>
        <dbReference type="SAM" id="Phobius"/>
    </source>
</evidence>
<feature type="transmembrane region" description="Helical" evidence="5">
    <location>
        <begin position="123"/>
        <end position="145"/>
    </location>
</feature>
<evidence type="ECO:0000256" key="3">
    <source>
        <dbReference type="ARBA" id="ARBA00048821"/>
    </source>
</evidence>
<dbReference type="Pfam" id="PF00171">
    <property type="entry name" value="Aldedh"/>
    <property type="match status" value="1"/>
</dbReference>
<dbReference type="Gene3D" id="3.40.309.10">
    <property type="entry name" value="Aldehyde Dehydrogenase, Chain A, domain 2"/>
    <property type="match status" value="1"/>
</dbReference>
<dbReference type="InterPro" id="IPR016162">
    <property type="entry name" value="Ald_DH_N"/>
</dbReference>
<protein>
    <submittedName>
        <fullName evidence="7">Aldehyde dehydrogenase 6 family, member A1</fullName>
    </submittedName>
</protein>
<keyword evidence="5" id="KW-0812">Transmembrane</keyword>
<dbReference type="GeneTree" id="ENSGT00940000156110"/>
<evidence type="ECO:0000313" key="8">
    <source>
        <dbReference type="Proteomes" id="UP000472277"/>
    </source>
</evidence>
<dbReference type="GO" id="GO:0006210">
    <property type="term" value="P:thymine catabolic process"/>
    <property type="evidence" value="ECO:0007669"/>
    <property type="project" value="TreeGrafter"/>
</dbReference>
<dbReference type="FunFam" id="3.40.309.10:FF:000002">
    <property type="entry name" value="Methylmalonate-semialdehyde dehydrogenase (Acylating)"/>
    <property type="match status" value="1"/>
</dbReference>
<comment type="catalytic activity">
    <reaction evidence="3">
        <text>3-oxopropanoate + NAD(+) + CoA + H2O = hydrogencarbonate + acetyl-CoA + NADH + H(+)</text>
        <dbReference type="Rhea" id="RHEA:76615"/>
        <dbReference type="ChEBI" id="CHEBI:15377"/>
        <dbReference type="ChEBI" id="CHEBI:15378"/>
        <dbReference type="ChEBI" id="CHEBI:17544"/>
        <dbReference type="ChEBI" id="CHEBI:33190"/>
        <dbReference type="ChEBI" id="CHEBI:57287"/>
        <dbReference type="ChEBI" id="CHEBI:57288"/>
        <dbReference type="ChEBI" id="CHEBI:57540"/>
        <dbReference type="ChEBI" id="CHEBI:57945"/>
        <dbReference type="EC" id="1.2.1.27"/>
    </reaction>
    <physiologicalReaction direction="left-to-right" evidence="3">
        <dbReference type="Rhea" id="RHEA:76616"/>
    </physiologicalReaction>
</comment>
<dbReference type="InterPro" id="IPR015590">
    <property type="entry name" value="Aldehyde_DH_dom"/>
</dbReference>
<dbReference type="InterPro" id="IPR016163">
    <property type="entry name" value="Ald_DH_C"/>
</dbReference>
<dbReference type="GO" id="GO:0004491">
    <property type="term" value="F:methylmalonate-semialdehyde dehydrogenase (acylating, NAD) activity"/>
    <property type="evidence" value="ECO:0007669"/>
    <property type="project" value="UniProtKB-EC"/>
</dbReference>
<evidence type="ECO:0000256" key="4">
    <source>
        <dbReference type="SAM" id="MobiDB-lite"/>
    </source>
</evidence>
<dbReference type="SUPFAM" id="SSF53720">
    <property type="entry name" value="ALDH-like"/>
    <property type="match status" value="1"/>
</dbReference>
<dbReference type="InterPro" id="IPR016161">
    <property type="entry name" value="Ald_DH/histidinol_DH"/>
</dbReference>
<gene>
    <name evidence="7" type="primary">ALDH6A1</name>
</gene>
<dbReference type="Gene3D" id="3.40.605.10">
    <property type="entry name" value="Aldehyde Dehydrogenase, Chain A, domain 1"/>
    <property type="match status" value="1"/>
</dbReference>
<organism evidence="7 8">
    <name type="scientific">Salmo trutta</name>
    <name type="common">Brown trout</name>
    <dbReference type="NCBI Taxonomy" id="8032"/>
    <lineage>
        <taxon>Eukaryota</taxon>
        <taxon>Metazoa</taxon>
        <taxon>Chordata</taxon>
        <taxon>Craniata</taxon>
        <taxon>Vertebrata</taxon>
        <taxon>Euteleostomi</taxon>
        <taxon>Actinopterygii</taxon>
        <taxon>Neopterygii</taxon>
        <taxon>Teleostei</taxon>
        <taxon>Protacanthopterygii</taxon>
        <taxon>Salmoniformes</taxon>
        <taxon>Salmonidae</taxon>
        <taxon>Salmoninae</taxon>
        <taxon>Salmo</taxon>
    </lineage>
</organism>
<dbReference type="NCBIfam" id="TIGR01722">
    <property type="entry name" value="MMSDH"/>
    <property type="match status" value="1"/>
</dbReference>
<keyword evidence="8" id="KW-1185">Reference proteome</keyword>
<dbReference type="InParanoid" id="A0A673X5F2"/>
<dbReference type="PANTHER" id="PTHR43866">
    <property type="entry name" value="MALONATE-SEMIALDEHYDE DEHYDROGENASE"/>
    <property type="match status" value="1"/>
</dbReference>
<name>A0A673X5F2_SALTR</name>
<evidence type="ECO:0000256" key="2">
    <source>
        <dbReference type="ARBA" id="ARBA00047644"/>
    </source>
</evidence>
<evidence type="ECO:0000259" key="6">
    <source>
        <dbReference type="Pfam" id="PF00171"/>
    </source>
</evidence>
<dbReference type="GO" id="GO:0005739">
    <property type="term" value="C:mitochondrion"/>
    <property type="evidence" value="ECO:0007669"/>
    <property type="project" value="TreeGrafter"/>
</dbReference>
<dbReference type="OMA" id="ASNMMGE"/>
<dbReference type="InterPro" id="IPR010061">
    <property type="entry name" value="MeMal-semiAld_DH"/>
</dbReference>
<feature type="domain" description="Aldehyde dehydrogenase" evidence="6">
    <location>
        <begin position="27"/>
        <end position="419"/>
    </location>
</feature>
<dbReference type="AlphaFoldDB" id="A0A673X5F2"/>
<sequence>FSELLATTLFIDGKFVLAVFILFFIQCNIASNEVIACVPKATQDEMLAAVDSCSHAYCSWSETSILAHQQIFLHYQQLIKDNIKELVRSITLEKGETQADAEGDVFRGLHKSHVPSITKRCRLPIGLCAGIAPFNFPAMIPLWMFPVGMACCNTYLLKPSERVPACTMLLAKMLQDAGMPYGTLNIIHGRQDAVYLNCDHPAISFVGSNQAGEYIYERGSKNGKSTGAKNHGVVMPDANKEKTLNQLVGAVFGEPEQRCMALSTAILVGEALRVNAVDVGPLISQAKERVNSLIQSGVDEGAQLLLDGTNVEVKGYENGNFLGPIIIGNVTPQMKCYTEVSGPVLVVLEAESLDDAISLVNSNPYGNSTAIFTTNAATACKYTHEVDVGQIGINVPIPVLLPMLSFTGSRGSFRGDTNFYGLHTDQNSSSQWKAEDATVQTPSVSMPTMGR</sequence>
<evidence type="ECO:0000256" key="1">
    <source>
        <dbReference type="ARBA" id="ARBA00009986"/>
    </source>
</evidence>
<dbReference type="GO" id="GO:0006574">
    <property type="term" value="P:L-valine catabolic process"/>
    <property type="evidence" value="ECO:0007669"/>
    <property type="project" value="TreeGrafter"/>
</dbReference>
<accession>A0A673X5F2</accession>
<comment type="similarity">
    <text evidence="1">Belongs to the aldehyde dehydrogenase family.</text>
</comment>
<reference evidence="7" key="1">
    <citation type="submission" date="2025-08" db="UniProtKB">
        <authorList>
            <consortium name="Ensembl"/>
        </authorList>
    </citation>
    <scope>IDENTIFICATION</scope>
</reference>
<dbReference type="PANTHER" id="PTHR43866:SF3">
    <property type="entry name" value="METHYLMALONATE-SEMIALDEHYDE DEHYDROGENASE [ACYLATING], MITOCHONDRIAL"/>
    <property type="match status" value="1"/>
</dbReference>